<dbReference type="EMBL" id="CADCVN010000926">
    <property type="protein sequence ID" value="CAA9509358.1"/>
    <property type="molecule type" value="Genomic_DNA"/>
</dbReference>
<feature type="domain" description="IstB-like ATP-binding" evidence="1">
    <location>
        <begin position="11"/>
        <end position="74"/>
    </location>
</feature>
<evidence type="ECO:0000313" key="2">
    <source>
        <dbReference type="EMBL" id="CAA9509358.1"/>
    </source>
</evidence>
<proteinExistence type="predicted"/>
<accession>A0A6J4SZ71</accession>
<dbReference type="InterPro" id="IPR027417">
    <property type="entry name" value="P-loop_NTPase"/>
</dbReference>
<evidence type="ECO:0000259" key="1">
    <source>
        <dbReference type="Pfam" id="PF01695"/>
    </source>
</evidence>
<organism evidence="2">
    <name type="scientific">uncultured Segetibacter sp</name>
    <dbReference type="NCBI Taxonomy" id="481133"/>
    <lineage>
        <taxon>Bacteria</taxon>
        <taxon>Pseudomonadati</taxon>
        <taxon>Bacteroidota</taxon>
        <taxon>Chitinophagia</taxon>
        <taxon>Chitinophagales</taxon>
        <taxon>Chitinophagaceae</taxon>
        <taxon>Segetibacter</taxon>
        <taxon>environmental samples</taxon>
    </lineage>
</organism>
<dbReference type="AlphaFoldDB" id="A0A6J4SZ71"/>
<protein>
    <recommendedName>
        <fullName evidence="1">IstB-like ATP-binding domain-containing protein</fullName>
    </recommendedName>
</protein>
<sequence>MFNRPVLVKVVASAVGHQASKPGYRVLYTSTPKLFAKLKIAKADGSYIKEVAKIERQQLLILDDFGILPLTRKTEQH</sequence>
<gene>
    <name evidence="2" type="ORF">AVDCRST_MAG96-2380</name>
</gene>
<reference evidence="2" key="1">
    <citation type="submission" date="2020-02" db="EMBL/GenBank/DDBJ databases">
        <authorList>
            <person name="Meier V. D."/>
        </authorList>
    </citation>
    <scope>NUCLEOTIDE SEQUENCE</scope>
    <source>
        <strain evidence="2">AVDCRST_MAG96</strain>
    </source>
</reference>
<name>A0A6J4SZ71_9BACT</name>
<dbReference type="Pfam" id="PF01695">
    <property type="entry name" value="IstB_IS21"/>
    <property type="match status" value="1"/>
</dbReference>
<dbReference type="InterPro" id="IPR002611">
    <property type="entry name" value="IstB_ATP-bd"/>
</dbReference>
<dbReference type="Gene3D" id="3.40.50.300">
    <property type="entry name" value="P-loop containing nucleotide triphosphate hydrolases"/>
    <property type="match status" value="1"/>
</dbReference>
<dbReference type="GO" id="GO:0005524">
    <property type="term" value="F:ATP binding"/>
    <property type="evidence" value="ECO:0007669"/>
    <property type="project" value="InterPro"/>
</dbReference>